<sequence>MTRRAAERDLTGLQRRLGHSFRDSSLLRRAITHRSHAADHNERLEFIGDSLLNCVVAILLFERLPGSRKATCRACAPAS</sequence>
<protein>
    <submittedName>
        <fullName evidence="2">Ribonuclease 3</fullName>
        <ecNumber evidence="2">3.1.26.3</ecNumber>
    </submittedName>
</protein>
<evidence type="ECO:0000313" key="2">
    <source>
        <dbReference type="EMBL" id="EFK96298.1"/>
    </source>
</evidence>
<dbReference type="AlphaFoldDB" id="D9PJH4"/>
<accession>D9PJH4</accession>
<name>D9PJH4_9ZZZZ</name>
<reference evidence="2" key="2">
    <citation type="journal article" date="2011" name="Microb. Ecol.">
        <title>Taxonomic and Functional Metagenomic Profiling of the Microbial Community in the Anoxic Sediment of a Sub-saline Shallow Lake (Laguna de Carrizo, Central Spain).</title>
        <authorList>
            <person name="Ferrer M."/>
            <person name="Guazzaroni M.E."/>
            <person name="Richter M."/>
            <person name="Garcia-Salamanca A."/>
            <person name="Yarza P."/>
            <person name="Suarez-Suarez A."/>
            <person name="Solano J."/>
            <person name="Alcaide M."/>
            <person name="van Dillewijn P."/>
            <person name="Molina-Henares M.A."/>
            <person name="Lopez-Cortes N."/>
            <person name="Al-Ramahi Y."/>
            <person name="Guerrero C."/>
            <person name="Acosta A."/>
            <person name="de Eugenio L.I."/>
            <person name="Martinez V."/>
            <person name="Marques S."/>
            <person name="Rojo F."/>
            <person name="Santero E."/>
            <person name="Genilloud O."/>
            <person name="Perez-Perez J."/>
            <person name="Rossello-Mora R."/>
            <person name="Ramos J.L."/>
        </authorList>
    </citation>
    <scope>NUCLEOTIDE SEQUENCE</scope>
</reference>
<dbReference type="Pfam" id="PF14622">
    <property type="entry name" value="Ribonucleas_3_3"/>
    <property type="match status" value="1"/>
</dbReference>
<dbReference type="EMBL" id="ADZX01000517">
    <property type="protein sequence ID" value="EFK96298.1"/>
    <property type="molecule type" value="Genomic_DNA"/>
</dbReference>
<reference evidence="2" key="1">
    <citation type="submission" date="2010-07" db="EMBL/GenBank/DDBJ databases">
        <authorList>
            <consortium name="CONSOLIDER consortium CSD2007-00005"/>
            <person name="Guazzaroni M.-E."/>
            <person name="Richter M."/>
            <person name="Garcia-Salamanca A."/>
            <person name="Yarza P."/>
            <person name="Ferrer M."/>
        </authorList>
    </citation>
    <scope>NUCLEOTIDE SEQUENCE</scope>
</reference>
<feature type="domain" description="RNase III" evidence="1">
    <location>
        <begin position="10"/>
        <end position="65"/>
    </location>
</feature>
<organism evidence="2">
    <name type="scientific">sediment metagenome</name>
    <dbReference type="NCBI Taxonomy" id="749907"/>
    <lineage>
        <taxon>unclassified sequences</taxon>
        <taxon>metagenomes</taxon>
        <taxon>ecological metagenomes</taxon>
    </lineage>
</organism>
<dbReference type="Gene3D" id="1.10.1520.10">
    <property type="entry name" value="Ribonuclease III domain"/>
    <property type="match status" value="1"/>
</dbReference>
<dbReference type="CDD" id="cd00593">
    <property type="entry name" value="RIBOc"/>
    <property type="match status" value="1"/>
</dbReference>
<dbReference type="GO" id="GO:0004525">
    <property type="term" value="F:ribonuclease III activity"/>
    <property type="evidence" value="ECO:0007669"/>
    <property type="project" value="UniProtKB-EC"/>
</dbReference>
<dbReference type="GO" id="GO:0006396">
    <property type="term" value="P:RNA processing"/>
    <property type="evidence" value="ECO:0007669"/>
    <property type="project" value="InterPro"/>
</dbReference>
<dbReference type="InterPro" id="IPR000999">
    <property type="entry name" value="RNase_III_dom"/>
</dbReference>
<comment type="caution">
    <text evidence="2">The sequence shown here is derived from an EMBL/GenBank/DDBJ whole genome shotgun (WGS) entry which is preliminary data.</text>
</comment>
<keyword evidence="2" id="KW-0378">Hydrolase</keyword>
<gene>
    <name evidence="2" type="primary">rnc</name>
    <name evidence="2" type="ORF">LDC_1683</name>
</gene>
<dbReference type="InterPro" id="IPR036389">
    <property type="entry name" value="RNase_III_sf"/>
</dbReference>
<dbReference type="SUPFAM" id="SSF69065">
    <property type="entry name" value="RNase III domain-like"/>
    <property type="match status" value="1"/>
</dbReference>
<evidence type="ECO:0000259" key="1">
    <source>
        <dbReference type="PROSITE" id="PS50142"/>
    </source>
</evidence>
<dbReference type="EC" id="3.1.26.3" evidence="2"/>
<proteinExistence type="predicted"/>
<dbReference type="PROSITE" id="PS50142">
    <property type="entry name" value="RNASE_3_2"/>
    <property type="match status" value="1"/>
</dbReference>